<dbReference type="EMBL" id="MU118423">
    <property type="protein sequence ID" value="KAF9642558.1"/>
    <property type="molecule type" value="Genomic_DNA"/>
</dbReference>
<gene>
    <name evidence="1" type="ORF">BDM02DRAFT_3105500</name>
</gene>
<protein>
    <submittedName>
        <fullName evidence="1">Uncharacterized protein</fullName>
    </submittedName>
</protein>
<comment type="caution">
    <text evidence="1">The sequence shown here is derived from an EMBL/GenBank/DDBJ whole genome shotgun (WGS) entry which is preliminary data.</text>
</comment>
<proteinExistence type="predicted"/>
<organism evidence="1 2">
    <name type="scientific">Thelephora ganbajun</name>
    <name type="common">Ganba fungus</name>
    <dbReference type="NCBI Taxonomy" id="370292"/>
    <lineage>
        <taxon>Eukaryota</taxon>
        <taxon>Fungi</taxon>
        <taxon>Dikarya</taxon>
        <taxon>Basidiomycota</taxon>
        <taxon>Agaricomycotina</taxon>
        <taxon>Agaricomycetes</taxon>
        <taxon>Thelephorales</taxon>
        <taxon>Thelephoraceae</taxon>
        <taxon>Thelephora</taxon>
    </lineage>
</organism>
<reference evidence="1" key="1">
    <citation type="submission" date="2019-10" db="EMBL/GenBank/DDBJ databases">
        <authorList>
            <consortium name="DOE Joint Genome Institute"/>
            <person name="Kuo A."/>
            <person name="Miyauchi S."/>
            <person name="Kiss E."/>
            <person name="Drula E."/>
            <person name="Kohler A."/>
            <person name="Sanchez-Garcia M."/>
            <person name="Andreopoulos B."/>
            <person name="Barry K.W."/>
            <person name="Bonito G."/>
            <person name="Buee M."/>
            <person name="Carver A."/>
            <person name="Chen C."/>
            <person name="Cichocki N."/>
            <person name="Clum A."/>
            <person name="Culley D."/>
            <person name="Crous P.W."/>
            <person name="Fauchery L."/>
            <person name="Girlanda M."/>
            <person name="Hayes R."/>
            <person name="Keri Z."/>
            <person name="Labutti K."/>
            <person name="Lipzen A."/>
            <person name="Lombard V."/>
            <person name="Magnuson J."/>
            <person name="Maillard F."/>
            <person name="Morin E."/>
            <person name="Murat C."/>
            <person name="Nolan M."/>
            <person name="Ohm R."/>
            <person name="Pangilinan J."/>
            <person name="Pereira M."/>
            <person name="Perotto S."/>
            <person name="Peter M."/>
            <person name="Riley R."/>
            <person name="Sitrit Y."/>
            <person name="Stielow B."/>
            <person name="Szollosi G."/>
            <person name="Zifcakova L."/>
            <person name="Stursova M."/>
            <person name="Spatafora J.W."/>
            <person name="Tedersoo L."/>
            <person name="Vaario L.-M."/>
            <person name="Yamada A."/>
            <person name="Yan M."/>
            <person name="Wang P."/>
            <person name="Xu J."/>
            <person name="Bruns T."/>
            <person name="Baldrian P."/>
            <person name="Vilgalys R."/>
            <person name="Henrissat B."/>
            <person name="Grigoriev I.V."/>
            <person name="Hibbett D."/>
            <person name="Nagy L.G."/>
            <person name="Martin F.M."/>
        </authorList>
    </citation>
    <scope>NUCLEOTIDE SEQUENCE</scope>
    <source>
        <strain evidence="1">P2</strain>
    </source>
</reference>
<accession>A0ACB6YZD7</accession>
<keyword evidence="2" id="KW-1185">Reference proteome</keyword>
<name>A0ACB6YZD7_THEGA</name>
<sequence length="301" mass="32924">MHGKRSLFSAVAIFTIPHLLCLHHTLVAAAGIYDHIPSSLANLWSSSRESLARRNAVPGLGYYNPIDYGGYMLTYIPTEWTVGLGEPVNAILSAKSDPQILIDQETNGGLRNYFLSFQFGAECLGQHEGSHQIVDLGDGNGPKNETAVIRYDYGDPALGTCQETIQGGNHFRYWVQNGRLRNSSAVFMAFSYEHSLQRNHLIVLNGYNLGRDWAVGNATNQTQLIDTNSLMNASTFQGQTSFNGYTYSTTVTYVSGILKNSSNGVNHASDVTLPGRYAIDGLVSVFEAHIVERPKPVNASS</sequence>
<dbReference type="Proteomes" id="UP000886501">
    <property type="component" value="Unassembled WGS sequence"/>
</dbReference>
<evidence type="ECO:0000313" key="2">
    <source>
        <dbReference type="Proteomes" id="UP000886501"/>
    </source>
</evidence>
<evidence type="ECO:0000313" key="1">
    <source>
        <dbReference type="EMBL" id="KAF9642558.1"/>
    </source>
</evidence>
<reference evidence="1" key="2">
    <citation type="journal article" date="2020" name="Nat. Commun.">
        <title>Large-scale genome sequencing of mycorrhizal fungi provides insights into the early evolution of symbiotic traits.</title>
        <authorList>
            <person name="Miyauchi S."/>
            <person name="Kiss E."/>
            <person name="Kuo A."/>
            <person name="Drula E."/>
            <person name="Kohler A."/>
            <person name="Sanchez-Garcia M."/>
            <person name="Morin E."/>
            <person name="Andreopoulos B."/>
            <person name="Barry K.W."/>
            <person name="Bonito G."/>
            <person name="Buee M."/>
            <person name="Carver A."/>
            <person name="Chen C."/>
            <person name="Cichocki N."/>
            <person name="Clum A."/>
            <person name="Culley D."/>
            <person name="Crous P.W."/>
            <person name="Fauchery L."/>
            <person name="Girlanda M."/>
            <person name="Hayes R.D."/>
            <person name="Keri Z."/>
            <person name="LaButti K."/>
            <person name="Lipzen A."/>
            <person name="Lombard V."/>
            <person name="Magnuson J."/>
            <person name="Maillard F."/>
            <person name="Murat C."/>
            <person name="Nolan M."/>
            <person name="Ohm R.A."/>
            <person name="Pangilinan J."/>
            <person name="Pereira M.F."/>
            <person name="Perotto S."/>
            <person name="Peter M."/>
            <person name="Pfister S."/>
            <person name="Riley R."/>
            <person name="Sitrit Y."/>
            <person name="Stielow J.B."/>
            <person name="Szollosi G."/>
            <person name="Zifcakova L."/>
            <person name="Stursova M."/>
            <person name="Spatafora J.W."/>
            <person name="Tedersoo L."/>
            <person name="Vaario L.M."/>
            <person name="Yamada A."/>
            <person name="Yan M."/>
            <person name="Wang P."/>
            <person name="Xu J."/>
            <person name="Bruns T."/>
            <person name="Baldrian P."/>
            <person name="Vilgalys R."/>
            <person name="Dunand C."/>
            <person name="Henrissat B."/>
            <person name="Grigoriev I.V."/>
            <person name="Hibbett D."/>
            <person name="Nagy L.G."/>
            <person name="Martin F.M."/>
        </authorList>
    </citation>
    <scope>NUCLEOTIDE SEQUENCE</scope>
    <source>
        <strain evidence="1">P2</strain>
    </source>
</reference>